<dbReference type="InterPro" id="IPR016047">
    <property type="entry name" value="M23ase_b-sheet_dom"/>
</dbReference>
<sequence length="416" mass="43492">MTRTPPTRTASRGLPRFRLPRARLLALLPMAGVLAACQSPLDYDLRGQLGAFNTATAAQSATSSRPAPDGRGLITYPSYQVAVAQRGDTVADVAARIGLPPEEVARYNGMAAGDKMRQGEVLALPRRAPADFPADGTAAPGSVDIATLAGQAIETAPLTSPSPGSVTTTAIQPAPKPQPAKVQRGPEPVRHKVKRGETAYTISRLYQVPVKSLAEWNGLGSDFAVREGQFLLIPLKEQPAAELTPAAAPVAVTEPGAGTQTPVPPSASKPLPEEKVAPAAVKPAAETLPKPELPKPTRASSAAMAYPVQGKIIKTYSKGRNDGIDISGAAGAPVNAAEAGTVAAITKDSNNVPIVVIRHSQKLLTVYQNVANITVKKGETVARGQRIASLRGGNDAYVHFEVRDGFESIDPLNYLN</sequence>
<protein>
    <submittedName>
        <fullName evidence="4">Murein hydrolase activator NlpD</fullName>
    </submittedName>
    <submittedName>
        <fullName evidence="5">Peptidoglycan DD-metalloendopeptidase family protein</fullName>
    </submittedName>
</protein>
<evidence type="ECO:0000259" key="3">
    <source>
        <dbReference type="PROSITE" id="PS51782"/>
    </source>
</evidence>
<dbReference type="RefSeq" id="WP_058287943.1">
    <property type="nucleotide sequence ID" value="NZ_CP081044.1"/>
</dbReference>
<feature type="compositionally biased region" description="Polar residues" evidence="1">
    <location>
        <begin position="157"/>
        <end position="171"/>
    </location>
</feature>
<feature type="signal peptide" evidence="2">
    <location>
        <begin position="1"/>
        <end position="35"/>
    </location>
</feature>
<feature type="chain" id="PRO_5006064587" evidence="2">
    <location>
        <begin position="36"/>
        <end position="416"/>
    </location>
</feature>
<dbReference type="STRING" id="1396826.PHA8399_04123"/>
<proteinExistence type="predicted"/>
<dbReference type="CDD" id="cd12797">
    <property type="entry name" value="M23_peptidase"/>
    <property type="match status" value="1"/>
</dbReference>
<evidence type="ECO:0000313" key="7">
    <source>
        <dbReference type="Proteomes" id="UP001058514"/>
    </source>
</evidence>
<evidence type="ECO:0000313" key="4">
    <source>
        <dbReference type="EMBL" id="CUI01967.1"/>
    </source>
</evidence>
<dbReference type="Pfam" id="PF01551">
    <property type="entry name" value="Peptidase_M23"/>
    <property type="match status" value="1"/>
</dbReference>
<dbReference type="Gene3D" id="2.70.70.10">
    <property type="entry name" value="Glucose Permease (Domain IIA)"/>
    <property type="match status" value="1"/>
</dbReference>
<feature type="domain" description="LysM" evidence="3">
    <location>
        <begin position="189"/>
        <end position="233"/>
    </location>
</feature>
<dbReference type="Gene3D" id="3.10.350.10">
    <property type="entry name" value="LysM domain"/>
    <property type="match status" value="2"/>
</dbReference>
<dbReference type="Proteomes" id="UP001058514">
    <property type="component" value="Chromosome"/>
</dbReference>
<dbReference type="Pfam" id="PF01476">
    <property type="entry name" value="LysM"/>
    <property type="match status" value="2"/>
</dbReference>
<gene>
    <name evidence="4" type="primary">nlpD_2</name>
    <name evidence="5" type="ORF">K3718_11180</name>
    <name evidence="4" type="ORF">PHA8399_04123</name>
</gene>
<dbReference type="CDD" id="cd00118">
    <property type="entry name" value="LysM"/>
    <property type="match status" value="1"/>
</dbReference>
<dbReference type="SUPFAM" id="SSF51261">
    <property type="entry name" value="Duplicated hybrid motif"/>
    <property type="match status" value="1"/>
</dbReference>
<organism evidence="4 6">
    <name type="scientific">Leisingera aquaemixtae</name>
    <dbReference type="NCBI Taxonomy" id="1396826"/>
    <lineage>
        <taxon>Bacteria</taxon>
        <taxon>Pseudomonadati</taxon>
        <taxon>Pseudomonadota</taxon>
        <taxon>Alphaproteobacteria</taxon>
        <taxon>Rhodobacterales</taxon>
        <taxon>Roseobacteraceae</taxon>
        <taxon>Leisingera</taxon>
    </lineage>
</organism>
<dbReference type="InterPro" id="IPR018392">
    <property type="entry name" value="LysM"/>
</dbReference>
<dbReference type="PROSITE" id="PS51782">
    <property type="entry name" value="LYSM"/>
    <property type="match status" value="1"/>
</dbReference>
<feature type="region of interest" description="Disordered" evidence="1">
    <location>
        <begin position="156"/>
        <end position="194"/>
    </location>
</feature>
<feature type="region of interest" description="Disordered" evidence="1">
    <location>
        <begin position="253"/>
        <end position="302"/>
    </location>
</feature>
<dbReference type="InterPro" id="IPR011055">
    <property type="entry name" value="Dup_hybrid_motif"/>
</dbReference>
<name>A0A0P1HT02_9RHOB</name>
<dbReference type="Proteomes" id="UP000051326">
    <property type="component" value="Unassembled WGS sequence"/>
</dbReference>
<reference evidence="4 6" key="1">
    <citation type="submission" date="2015-09" db="EMBL/GenBank/DDBJ databases">
        <authorList>
            <consortium name="Swine Surveillance"/>
        </authorList>
    </citation>
    <scope>NUCLEOTIDE SEQUENCE [LARGE SCALE GENOMIC DNA]</scope>
    <source>
        <strain evidence="4 6">CECT 8399</strain>
    </source>
</reference>
<evidence type="ECO:0000256" key="2">
    <source>
        <dbReference type="SAM" id="SignalP"/>
    </source>
</evidence>
<dbReference type="InterPro" id="IPR036779">
    <property type="entry name" value="LysM_dom_sf"/>
</dbReference>
<keyword evidence="2" id="KW-0732">Signal</keyword>
<feature type="compositionally biased region" description="Low complexity" evidence="1">
    <location>
        <begin position="277"/>
        <end position="286"/>
    </location>
</feature>
<dbReference type="EMBL" id="CP081051">
    <property type="protein sequence ID" value="UWQ40131.1"/>
    <property type="molecule type" value="Genomic_DNA"/>
</dbReference>
<evidence type="ECO:0000256" key="1">
    <source>
        <dbReference type="SAM" id="MobiDB-lite"/>
    </source>
</evidence>
<evidence type="ECO:0000313" key="6">
    <source>
        <dbReference type="Proteomes" id="UP000051326"/>
    </source>
</evidence>
<dbReference type="AlphaFoldDB" id="A0A0P1HT02"/>
<evidence type="ECO:0000313" key="5">
    <source>
        <dbReference type="EMBL" id="UWQ40131.1"/>
    </source>
</evidence>
<dbReference type="PANTHER" id="PTHR21666:SF270">
    <property type="entry name" value="MUREIN HYDROLASE ACTIVATOR ENVC"/>
    <property type="match status" value="1"/>
</dbReference>
<dbReference type="EMBL" id="CYSR01000040">
    <property type="protein sequence ID" value="CUI01967.1"/>
    <property type="molecule type" value="Genomic_DNA"/>
</dbReference>
<keyword evidence="4" id="KW-0378">Hydrolase</keyword>
<dbReference type="InterPro" id="IPR050570">
    <property type="entry name" value="Cell_wall_metabolism_enzyme"/>
</dbReference>
<dbReference type="GO" id="GO:0004222">
    <property type="term" value="F:metalloendopeptidase activity"/>
    <property type="evidence" value="ECO:0007669"/>
    <property type="project" value="TreeGrafter"/>
</dbReference>
<accession>A0A0P1HT02</accession>
<dbReference type="SUPFAM" id="SSF54106">
    <property type="entry name" value="LysM domain"/>
    <property type="match status" value="1"/>
</dbReference>
<reference evidence="5" key="2">
    <citation type="submission" date="2021-08" db="EMBL/GenBank/DDBJ databases">
        <authorList>
            <person name="Nwanade C."/>
            <person name="Wang M."/>
            <person name="Masoudi A."/>
            <person name="Yu Z."/>
            <person name="Liu J."/>
        </authorList>
    </citation>
    <scope>NUCLEOTIDE SEQUENCE</scope>
    <source>
        <strain evidence="5">S166</strain>
    </source>
</reference>
<keyword evidence="7" id="KW-1185">Reference proteome</keyword>
<dbReference type="PANTHER" id="PTHR21666">
    <property type="entry name" value="PEPTIDASE-RELATED"/>
    <property type="match status" value="1"/>
</dbReference>
<dbReference type="SMART" id="SM00257">
    <property type="entry name" value="LysM"/>
    <property type="match status" value="2"/>
</dbReference>